<accession>A0AAN7SIP2</accession>
<feature type="domain" description="Phorbol-ester/DAG-type" evidence="3">
    <location>
        <begin position="1"/>
        <end position="43"/>
    </location>
</feature>
<dbReference type="CDD" id="cd15489">
    <property type="entry name" value="PHD_SF"/>
    <property type="match status" value="1"/>
</dbReference>
<feature type="coiled-coil region" evidence="1">
    <location>
        <begin position="105"/>
        <end position="139"/>
    </location>
</feature>
<gene>
    <name evidence="4" type="ORF">RN001_006596</name>
</gene>
<evidence type="ECO:0000256" key="2">
    <source>
        <dbReference type="SAM" id="MobiDB-lite"/>
    </source>
</evidence>
<evidence type="ECO:0000256" key="1">
    <source>
        <dbReference type="SAM" id="Coils"/>
    </source>
</evidence>
<evidence type="ECO:0000313" key="4">
    <source>
        <dbReference type="EMBL" id="KAK4883277.1"/>
    </source>
</evidence>
<evidence type="ECO:0000313" key="5">
    <source>
        <dbReference type="Proteomes" id="UP001353858"/>
    </source>
</evidence>
<evidence type="ECO:0000259" key="3">
    <source>
        <dbReference type="PROSITE" id="PS50081"/>
    </source>
</evidence>
<proteinExistence type="predicted"/>
<sequence>MECRMCNNKIGSARLAVQCIQCNNQYHCKCIDIAIPDIELINCGKKSFKCTRCLSSNDTKVTLEDVMQSLREIINKNSVMCNSIEFCHTRIEENNGLLKAQDERINSCLEKINMLSQQNNELKKENIELKRQLNEQNQYSHRCRGTHKEIDENNEPENFTLTENKITNQLTAFNLKTVTDHITNSHCYQDTKNLQNWVDTVEVGNSVTSENKKINIISNILVNDGLTNQNNNFVPRVEFENKENISPNGSTVCSQSIVPPTISTKSDDYEFDNMSVTDDSEKDPNYQPSSDGDKSYEILQPVPITFSIDDDIENCGISLTKNTVEETTLVEVNFSFIV</sequence>
<reference evidence="5" key="1">
    <citation type="submission" date="2023-01" db="EMBL/GenBank/DDBJ databases">
        <title>Key to firefly adult light organ development and bioluminescence: homeobox transcription factors regulate luciferase expression and transportation to peroxisome.</title>
        <authorList>
            <person name="Fu X."/>
        </authorList>
    </citation>
    <scope>NUCLEOTIDE SEQUENCE [LARGE SCALE GENOMIC DNA]</scope>
</reference>
<dbReference type="PROSITE" id="PS50081">
    <property type="entry name" value="ZF_DAG_PE_2"/>
    <property type="match status" value="1"/>
</dbReference>
<keyword evidence="1" id="KW-0175">Coiled coil</keyword>
<dbReference type="InterPro" id="IPR011011">
    <property type="entry name" value="Znf_FYVE_PHD"/>
</dbReference>
<dbReference type="Proteomes" id="UP001353858">
    <property type="component" value="Unassembled WGS sequence"/>
</dbReference>
<dbReference type="SUPFAM" id="SSF57903">
    <property type="entry name" value="FYVE/PHD zinc finger"/>
    <property type="match status" value="1"/>
</dbReference>
<organism evidence="4 5">
    <name type="scientific">Aquatica leii</name>
    <dbReference type="NCBI Taxonomy" id="1421715"/>
    <lineage>
        <taxon>Eukaryota</taxon>
        <taxon>Metazoa</taxon>
        <taxon>Ecdysozoa</taxon>
        <taxon>Arthropoda</taxon>
        <taxon>Hexapoda</taxon>
        <taxon>Insecta</taxon>
        <taxon>Pterygota</taxon>
        <taxon>Neoptera</taxon>
        <taxon>Endopterygota</taxon>
        <taxon>Coleoptera</taxon>
        <taxon>Polyphaga</taxon>
        <taxon>Elateriformia</taxon>
        <taxon>Elateroidea</taxon>
        <taxon>Lampyridae</taxon>
        <taxon>Luciolinae</taxon>
        <taxon>Aquatica</taxon>
    </lineage>
</organism>
<dbReference type="AlphaFoldDB" id="A0AAN7SIP2"/>
<keyword evidence="5" id="KW-1185">Reference proteome</keyword>
<comment type="caution">
    <text evidence="4">The sequence shown here is derived from an EMBL/GenBank/DDBJ whole genome shotgun (WGS) entry which is preliminary data.</text>
</comment>
<protein>
    <recommendedName>
        <fullName evidence="3">Phorbol-ester/DAG-type domain-containing protein</fullName>
    </recommendedName>
</protein>
<feature type="region of interest" description="Disordered" evidence="2">
    <location>
        <begin position="274"/>
        <end position="296"/>
    </location>
</feature>
<dbReference type="InterPro" id="IPR002219">
    <property type="entry name" value="PKC_DAG/PE"/>
</dbReference>
<dbReference type="EMBL" id="JARPUR010000002">
    <property type="protein sequence ID" value="KAK4883277.1"/>
    <property type="molecule type" value="Genomic_DNA"/>
</dbReference>
<name>A0AAN7SIP2_9COLE</name>